<proteinExistence type="inferred from homology"/>
<evidence type="ECO:0000313" key="2">
    <source>
        <dbReference type="EMBL" id="MFC0594269.1"/>
    </source>
</evidence>
<dbReference type="PIRSF" id="PIRSF017082">
    <property type="entry name" value="YflP"/>
    <property type="match status" value="1"/>
</dbReference>
<keyword evidence="3" id="KW-1185">Reference proteome</keyword>
<reference evidence="2 3" key="1">
    <citation type="submission" date="2024-09" db="EMBL/GenBank/DDBJ databases">
        <authorList>
            <person name="Sun Q."/>
            <person name="Mori K."/>
        </authorList>
    </citation>
    <scope>NUCLEOTIDE SEQUENCE [LARGE SCALE GENOMIC DNA]</scope>
    <source>
        <strain evidence="2 3">NCAIM B.02336</strain>
    </source>
</reference>
<dbReference type="SUPFAM" id="SSF53850">
    <property type="entry name" value="Periplasmic binding protein-like II"/>
    <property type="match status" value="1"/>
</dbReference>
<dbReference type="Gene3D" id="3.40.190.10">
    <property type="entry name" value="Periplasmic binding protein-like II"/>
    <property type="match status" value="1"/>
</dbReference>
<comment type="similarity">
    <text evidence="1">Belongs to the UPF0065 (bug) family.</text>
</comment>
<evidence type="ECO:0000256" key="1">
    <source>
        <dbReference type="ARBA" id="ARBA00006987"/>
    </source>
</evidence>
<organism evidence="2 3">
    <name type="scientific">Ottowia pentelensis</name>
    <dbReference type="NCBI Taxonomy" id="511108"/>
    <lineage>
        <taxon>Bacteria</taxon>
        <taxon>Pseudomonadati</taxon>
        <taxon>Pseudomonadota</taxon>
        <taxon>Betaproteobacteria</taxon>
        <taxon>Burkholderiales</taxon>
        <taxon>Comamonadaceae</taxon>
        <taxon>Ottowia</taxon>
    </lineage>
</organism>
<dbReference type="RefSeq" id="WP_377484883.1">
    <property type="nucleotide sequence ID" value="NZ_JBHLTN010000043.1"/>
</dbReference>
<gene>
    <name evidence="2" type="ORF">ACFFGG_17105</name>
</gene>
<dbReference type="PANTHER" id="PTHR42928">
    <property type="entry name" value="TRICARBOXYLATE-BINDING PROTEIN"/>
    <property type="match status" value="1"/>
</dbReference>
<sequence>MEQEKNMNSRRRSLVILAGLTALARGARSQPASSTWPSRPLHLVAGGVGSVTDVRARWLGERLGAVFGQPILVENNPAAGGNLAAQHVARAAPDGYTLLLTHQGIATINPHMYANPGFDSLNDFAPVARFGIGMLLLAVPVASPIQSLPDLIARAKAKPGTLNFGSNGNGLPPHLANELFKRMAGIEAVHVPYKGGGELMTGLLGEQVDWAMDGLTTMLPQVRGGKLRALAVTGSQRAPQLPEVPTIAESGVPGYEFIGWAGIAAPARTPAAIVERLNQEINRIATSEEGRRWFFNLGSDPGAVTPAEFATFIRTEYAKWGQVVREAGLKAG</sequence>
<dbReference type="PANTHER" id="PTHR42928:SF5">
    <property type="entry name" value="BLR1237 PROTEIN"/>
    <property type="match status" value="1"/>
</dbReference>
<comment type="caution">
    <text evidence="2">The sequence shown here is derived from an EMBL/GenBank/DDBJ whole genome shotgun (WGS) entry which is preliminary data.</text>
</comment>
<dbReference type="Proteomes" id="UP001589834">
    <property type="component" value="Unassembled WGS sequence"/>
</dbReference>
<dbReference type="InterPro" id="IPR005064">
    <property type="entry name" value="BUG"/>
</dbReference>
<evidence type="ECO:0000313" key="3">
    <source>
        <dbReference type="Proteomes" id="UP001589834"/>
    </source>
</evidence>
<dbReference type="CDD" id="cd13578">
    <property type="entry name" value="PBP2_Bug27"/>
    <property type="match status" value="1"/>
</dbReference>
<dbReference type="Gene3D" id="3.40.190.150">
    <property type="entry name" value="Bordetella uptake gene, domain 1"/>
    <property type="match status" value="1"/>
</dbReference>
<dbReference type="EMBL" id="JBHLTN010000043">
    <property type="protein sequence ID" value="MFC0594269.1"/>
    <property type="molecule type" value="Genomic_DNA"/>
</dbReference>
<name>A0ABV6PWQ0_9BURK</name>
<dbReference type="InterPro" id="IPR042100">
    <property type="entry name" value="Bug_dom1"/>
</dbReference>
<protein>
    <submittedName>
        <fullName evidence="2">Bug family tripartite tricarboxylate transporter substrate binding protein</fullName>
    </submittedName>
</protein>
<dbReference type="Pfam" id="PF03401">
    <property type="entry name" value="TctC"/>
    <property type="match status" value="1"/>
</dbReference>
<accession>A0ABV6PWQ0</accession>